<dbReference type="EMBL" id="FP103042">
    <property type="protein sequence ID" value="CAX22050.1"/>
    <property type="molecule type" value="Genomic_DNA"/>
</dbReference>
<organism evidence="1 2">
    <name type="scientific">Methylorubrum extorquens (strain DSM 6343 / CIP 106787 / DM4)</name>
    <name type="common">Methylobacterium extorquens</name>
    <dbReference type="NCBI Taxonomy" id="661410"/>
    <lineage>
        <taxon>Bacteria</taxon>
        <taxon>Pseudomonadati</taxon>
        <taxon>Pseudomonadota</taxon>
        <taxon>Alphaproteobacteria</taxon>
        <taxon>Hyphomicrobiales</taxon>
        <taxon>Methylobacteriaceae</taxon>
        <taxon>Methylorubrum</taxon>
    </lineage>
</organism>
<sequence length="75" mass="8500">MPRQQSHKRRATADGRIRLALMEALAPVVSRLTTEQFWTRMGSDAGTASQRRHDLGDIEARRVAAVGLRRLLLIY</sequence>
<dbReference type="AlphaFoldDB" id="C7C984"/>
<gene>
    <name evidence="1" type="ORF">METD_I0389</name>
</gene>
<dbReference type="KEGG" id="mdi:METDI0389"/>
<evidence type="ECO:0000313" key="1">
    <source>
        <dbReference type="EMBL" id="CAX22050.1"/>
    </source>
</evidence>
<proteinExistence type="predicted"/>
<dbReference type="HOGENOM" id="CLU_2666881_0_0_5"/>
<dbReference type="Proteomes" id="UP000008070">
    <property type="component" value="Chromosome"/>
</dbReference>
<accession>C7C984</accession>
<name>C7C984_METED</name>
<protein>
    <submittedName>
        <fullName evidence="1">Uncharacterized protein</fullName>
    </submittedName>
</protein>
<reference evidence="2" key="1">
    <citation type="journal article" date="2009" name="PLoS ONE">
        <title>Methylobacterium genome sequences: a reference blueprint to investigate microbial metabolism of C1 compounds from natural and industrial sources.</title>
        <authorList>
            <person name="Vuilleumier S."/>
            <person name="Chistoserdova L."/>
            <person name="Lee M.-C."/>
            <person name="Bringel F."/>
            <person name="Lajus A."/>
            <person name="Zhou Y."/>
            <person name="Gourion B."/>
            <person name="Barbe V."/>
            <person name="Chang J."/>
            <person name="Cruveiller S."/>
            <person name="Dossat C."/>
            <person name="Gillett W."/>
            <person name="Gruffaz C."/>
            <person name="Haugen E."/>
            <person name="Hourcade E."/>
            <person name="Levy R."/>
            <person name="Mangenot S."/>
            <person name="Muller E."/>
            <person name="Nadalig T."/>
            <person name="Pagni M."/>
            <person name="Penny C."/>
            <person name="Peyraud R."/>
            <person name="Robinson D.G."/>
            <person name="Roche D."/>
            <person name="Rouy Z."/>
            <person name="Saenampechek C."/>
            <person name="Salvignol G."/>
            <person name="Vallenet D."/>
            <person name="Wu Z."/>
            <person name="Marx C.J."/>
            <person name="Vorholt J.A."/>
            <person name="Olson M.V."/>
            <person name="Kaul R."/>
            <person name="Weissenbach J."/>
            <person name="Medigue C."/>
            <person name="Lidstrom M.E."/>
        </authorList>
    </citation>
    <scope>NUCLEOTIDE SEQUENCE [LARGE SCALE GENOMIC DNA]</scope>
    <source>
        <strain evidence="2">DSM 6343 / CIP 106787 / DM4</strain>
    </source>
</reference>
<evidence type="ECO:0000313" key="2">
    <source>
        <dbReference type="Proteomes" id="UP000008070"/>
    </source>
</evidence>